<name>A0ABR0SIV1_9HYPO</name>
<dbReference type="InterPro" id="IPR036291">
    <property type="entry name" value="NAD(P)-bd_dom_sf"/>
</dbReference>
<evidence type="ECO:0000256" key="1">
    <source>
        <dbReference type="ARBA" id="ARBA00006484"/>
    </source>
</evidence>
<dbReference type="InterPro" id="IPR002347">
    <property type="entry name" value="SDR_fam"/>
</dbReference>
<evidence type="ECO:0000313" key="4">
    <source>
        <dbReference type="Proteomes" id="UP001338125"/>
    </source>
</evidence>
<dbReference type="PANTHER" id="PTHR24320:SF283">
    <property type="entry name" value="RETINOL DEHYDROGENASE 11"/>
    <property type="match status" value="1"/>
</dbReference>
<reference evidence="3 4" key="1">
    <citation type="submission" date="2024-01" db="EMBL/GenBank/DDBJ databases">
        <title>Complete genome of Cladobotryum mycophilum ATHUM6906.</title>
        <authorList>
            <person name="Christinaki A.C."/>
            <person name="Myridakis A.I."/>
            <person name="Kouvelis V.N."/>
        </authorList>
    </citation>
    <scope>NUCLEOTIDE SEQUENCE [LARGE SCALE GENOMIC DNA]</scope>
    <source>
        <strain evidence="3 4">ATHUM6906</strain>
    </source>
</reference>
<dbReference type="Pfam" id="PF00106">
    <property type="entry name" value="adh_short"/>
    <property type="match status" value="1"/>
</dbReference>
<dbReference type="Gene3D" id="3.40.50.720">
    <property type="entry name" value="NAD(P)-binding Rossmann-like Domain"/>
    <property type="match status" value="1"/>
</dbReference>
<dbReference type="PANTHER" id="PTHR24320">
    <property type="entry name" value="RETINOL DEHYDROGENASE"/>
    <property type="match status" value="1"/>
</dbReference>
<sequence length="314" mass="34021">MAKFNVHTTSDEASEALKDSIAGKTIIITGVSPNSLGADTARAVVAHKPGKLILASQTESKLREVQEGLNIPQGTDVQLLVLNLASLEAVRKAATEVLDHVNKIDVMICTAGVMGTPYQKSEDGIELQFAVNHLGHFLFVNLLLEKLLLGDSTVVTYNSEAQTCATPAWLDDITYNDGKNYNKWVAYSNSKFADVLLSVGLVDRFGKRGLRSFSVDPGVIVTTTLTRSVAPEEFRALGWVDENGNLSSDVKTKTCAEGSATGIIAAFDRRLSNEKGYFLADGNMTEEGVHAAAIDVENARRLWKISEDLVKQTF</sequence>
<evidence type="ECO:0000313" key="3">
    <source>
        <dbReference type="EMBL" id="KAK5991680.1"/>
    </source>
</evidence>
<comment type="similarity">
    <text evidence="1">Belongs to the short-chain dehydrogenases/reductases (SDR) family.</text>
</comment>
<dbReference type="Proteomes" id="UP001338125">
    <property type="component" value="Unassembled WGS sequence"/>
</dbReference>
<comment type="caution">
    <text evidence="3">The sequence shown here is derived from an EMBL/GenBank/DDBJ whole genome shotgun (WGS) entry which is preliminary data.</text>
</comment>
<gene>
    <name evidence="3" type="ORF">PT974_07713</name>
</gene>
<dbReference type="EMBL" id="JAVFKD010000013">
    <property type="protein sequence ID" value="KAK5991680.1"/>
    <property type="molecule type" value="Genomic_DNA"/>
</dbReference>
<evidence type="ECO:0000256" key="2">
    <source>
        <dbReference type="ARBA" id="ARBA00023002"/>
    </source>
</evidence>
<accession>A0ABR0SIV1</accession>
<keyword evidence="2" id="KW-0560">Oxidoreductase</keyword>
<organism evidence="3 4">
    <name type="scientific">Cladobotryum mycophilum</name>
    <dbReference type="NCBI Taxonomy" id="491253"/>
    <lineage>
        <taxon>Eukaryota</taxon>
        <taxon>Fungi</taxon>
        <taxon>Dikarya</taxon>
        <taxon>Ascomycota</taxon>
        <taxon>Pezizomycotina</taxon>
        <taxon>Sordariomycetes</taxon>
        <taxon>Hypocreomycetidae</taxon>
        <taxon>Hypocreales</taxon>
        <taxon>Hypocreaceae</taxon>
        <taxon>Cladobotryum</taxon>
    </lineage>
</organism>
<dbReference type="SUPFAM" id="SSF51735">
    <property type="entry name" value="NAD(P)-binding Rossmann-fold domains"/>
    <property type="match status" value="1"/>
</dbReference>
<proteinExistence type="inferred from homology"/>
<keyword evidence="4" id="KW-1185">Reference proteome</keyword>
<protein>
    <submittedName>
        <fullName evidence="3">Short-chain dehydrogenase TIC 32</fullName>
    </submittedName>
</protein>